<dbReference type="EMBL" id="PJNH01000001">
    <property type="protein sequence ID" value="PKR79180.1"/>
    <property type="molecule type" value="Genomic_DNA"/>
</dbReference>
<reference evidence="1 2" key="1">
    <citation type="submission" date="2017-06" db="EMBL/GenBank/DDBJ databases">
        <title>the draft geome sequence of Illustriluteabacillus marina B3227.</title>
        <authorList>
            <person name="He R.-H."/>
            <person name="Du Z.-J."/>
        </authorList>
    </citation>
    <scope>NUCLEOTIDE SEQUENCE [LARGE SCALE GENOMIC DNA]</scope>
    <source>
        <strain evidence="1 2">B3227</strain>
    </source>
</reference>
<dbReference type="OrthoDB" id="2194466at2"/>
<comment type="caution">
    <text evidence="1">The sequence shown here is derived from an EMBL/GenBank/DDBJ whole genome shotgun (WGS) entry which is preliminary data.</text>
</comment>
<evidence type="ECO:0000313" key="2">
    <source>
        <dbReference type="Proteomes" id="UP000243524"/>
    </source>
</evidence>
<proteinExistence type="predicted"/>
<protein>
    <recommendedName>
        <fullName evidence="3">DUF1617 domain-containing protein</fullName>
    </recommendedName>
</protein>
<evidence type="ECO:0000313" key="1">
    <source>
        <dbReference type="EMBL" id="PKR79180.1"/>
    </source>
</evidence>
<dbReference type="AlphaFoldDB" id="A0A2I0QYJ3"/>
<keyword evidence="2" id="KW-1185">Reference proteome</keyword>
<organism evidence="1 2">
    <name type="scientific">Halalkalibacillus sediminis</name>
    <dbReference type="NCBI Taxonomy" id="2018042"/>
    <lineage>
        <taxon>Bacteria</taxon>
        <taxon>Bacillati</taxon>
        <taxon>Bacillota</taxon>
        <taxon>Bacilli</taxon>
        <taxon>Bacillales</taxon>
        <taxon>Bacillaceae</taxon>
        <taxon>Halalkalibacillus</taxon>
    </lineage>
</organism>
<evidence type="ECO:0008006" key="3">
    <source>
        <dbReference type="Google" id="ProtNLM"/>
    </source>
</evidence>
<accession>A0A2I0QYJ3</accession>
<dbReference type="Proteomes" id="UP000243524">
    <property type="component" value="Unassembled WGS sequence"/>
</dbReference>
<gene>
    <name evidence="1" type="ORF">CEY16_05385</name>
</gene>
<dbReference type="RefSeq" id="WP_101330924.1">
    <property type="nucleotide sequence ID" value="NZ_PJNH01000001.1"/>
</dbReference>
<name>A0A2I0QYJ3_9BACI</name>
<sequence length="141" mass="16343">MQLKLPNRMVTQAINLLSNLSLKGRSSRHRSKVIKALNEQVKEIVEQEHVLIKEHCYQDDKGNPKRTSDGKGYHVKDVEIFSKDMNELHQEEYILEGENMTEPLKTIGHVLLNSEEEWKGQEAEAYDYLCEQFEEQGLSAD</sequence>